<organism evidence="3 4">
    <name type="scientific">Lacticaseibacillus hegangensis</name>
    <dbReference type="NCBI Taxonomy" id="2486010"/>
    <lineage>
        <taxon>Bacteria</taxon>
        <taxon>Bacillati</taxon>
        <taxon>Bacillota</taxon>
        <taxon>Bacilli</taxon>
        <taxon>Lactobacillales</taxon>
        <taxon>Lactobacillaceae</taxon>
        <taxon>Lacticaseibacillus</taxon>
    </lineage>
</organism>
<dbReference type="RefSeq" id="WP_125755136.1">
    <property type="nucleotide sequence ID" value="NZ_JBHTOK010000078.1"/>
</dbReference>
<dbReference type="Pfam" id="PF22725">
    <property type="entry name" value="GFO_IDH_MocA_C3"/>
    <property type="match status" value="1"/>
</dbReference>
<dbReference type="InterPro" id="IPR036291">
    <property type="entry name" value="NAD(P)-bd_dom_sf"/>
</dbReference>
<dbReference type="SUPFAM" id="SSF55347">
    <property type="entry name" value="Glyceraldehyde-3-phosphate dehydrogenase-like, C-terminal domain"/>
    <property type="match status" value="1"/>
</dbReference>
<dbReference type="Gene3D" id="3.30.360.10">
    <property type="entry name" value="Dihydrodipicolinate Reductase, domain 2"/>
    <property type="match status" value="1"/>
</dbReference>
<dbReference type="InterPro" id="IPR000683">
    <property type="entry name" value="Gfo/Idh/MocA-like_OxRdtase_N"/>
</dbReference>
<keyword evidence="4" id="KW-1185">Reference proteome</keyword>
<dbReference type="PANTHER" id="PTHR43708">
    <property type="entry name" value="CONSERVED EXPRESSED OXIDOREDUCTASE (EUROFUNG)"/>
    <property type="match status" value="1"/>
</dbReference>
<dbReference type="Pfam" id="PF01408">
    <property type="entry name" value="GFO_IDH_MocA"/>
    <property type="match status" value="1"/>
</dbReference>
<name>A0ABW4D1P2_9LACO</name>
<dbReference type="SUPFAM" id="SSF51735">
    <property type="entry name" value="NAD(P)-binding Rossmann-fold domains"/>
    <property type="match status" value="1"/>
</dbReference>
<feature type="domain" description="Gfo/Idh/MocA-like oxidoreductase N-terminal" evidence="1">
    <location>
        <begin position="2"/>
        <end position="114"/>
    </location>
</feature>
<evidence type="ECO:0000313" key="3">
    <source>
        <dbReference type="EMBL" id="MFD1442032.1"/>
    </source>
</evidence>
<dbReference type="InterPro" id="IPR055170">
    <property type="entry name" value="GFO_IDH_MocA-like_dom"/>
</dbReference>
<evidence type="ECO:0000259" key="2">
    <source>
        <dbReference type="Pfam" id="PF22725"/>
    </source>
</evidence>
<accession>A0ABW4D1P2</accession>
<dbReference type="EMBL" id="JBHTOK010000078">
    <property type="protein sequence ID" value="MFD1442032.1"/>
    <property type="molecule type" value="Genomic_DNA"/>
</dbReference>
<gene>
    <name evidence="3" type="ORF">ACFQ5K_11650</name>
</gene>
<dbReference type="Gene3D" id="3.40.50.720">
    <property type="entry name" value="NAD(P)-binding Rossmann-like Domain"/>
    <property type="match status" value="1"/>
</dbReference>
<dbReference type="InterPro" id="IPR051317">
    <property type="entry name" value="Gfo/Idh/MocA_oxidoreduct"/>
</dbReference>
<dbReference type="Proteomes" id="UP001597212">
    <property type="component" value="Unassembled WGS sequence"/>
</dbReference>
<evidence type="ECO:0000313" key="4">
    <source>
        <dbReference type="Proteomes" id="UP001597212"/>
    </source>
</evidence>
<evidence type="ECO:0000259" key="1">
    <source>
        <dbReference type="Pfam" id="PF01408"/>
    </source>
</evidence>
<comment type="caution">
    <text evidence="3">The sequence shown here is derived from an EMBL/GenBank/DDBJ whole genome shotgun (WGS) entry which is preliminary data.</text>
</comment>
<protein>
    <submittedName>
        <fullName evidence="3">Gfo/Idh/MocA family oxidoreductase</fullName>
    </submittedName>
</protein>
<proteinExistence type="predicted"/>
<sequence>MLNIAYIGNGKSANRYHIPFSRRVNEIRISKIFSPVETPWQKIPDVVYVSDLDSILNDSKIQVVVICTPPQTHYDLATRALQHGKNVVLEKPFTSSVAEAKALFALAHKQGVLLEAYQNRRFDGDFLTVQKVIKSGKLGNVYEVEDNFDYYRPQQSEQVTKYDRFSTFLYGHACHTVDQVISFWGAPKNVHYDVRQLLGKNHMSDYFDLDLYYPNQLKVEVKSSYFRLNYRPSFVVYGTKGRFIHELPDIQEKQLKEFYMPIAEHPDFGVETPDRWGKLSYISKDGTYHEEKVPTEKGNYSLYYEGLVDTLEHGAKPIVSEDETLALMTVLENGAKEQEGQL</sequence>
<feature type="domain" description="GFO/IDH/MocA-like oxidoreductase" evidence="2">
    <location>
        <begin position="126"/>
        <end position="243"/>
    </location>
</feature>
<reference evidence="4" key="1">
    <citation type="journal article" date="2019" name="Int. J. Syst. Evol. Microbiol.">
        <title>The Global Catalogue of Microorganisms (GCM) 10K type strain sequencing project: providing services to taxonomists for standard genome sequencing and annotation.</title>
        <authorList>
            <consortium name="The Broad Institute Genomics Platform"/>
            <consortium name="The Broad Institute Genome Sequencing Center for Infectious Disease"/>
            <person name="Wu L."/>
            <person name="Ma J."/>
        </authorList>
    </citation>
    <scope>NUCLEOTIDE SEQUENCE [LARGE SCALE GENOMIC DNA]</scope>
    <source>
        <strain evidence="4">CCM 8912</strain>
    </source>
</reference>
<dbReference type="PANTHER" id="PTHR43708:SF7">
    <property type="entry name" value="OXIDOREDUCTASE"/>
    <property type="match status" value="1"/>
</dbReference>